<dbReference type="InterPro" id="IPR017039">
    <property type="entry name" value="Virul_fac_BrkB"/>
</dbReference>
<evidence type="ECO:0008006" key="9">
    <source>
        <dbReference type="Google" id="ProtNLM"/>
    </source>
</evidence>
<comment type="subcellular location">
    <subcellularLocation>
        <location evidence="1">Cell membrane</location>
        <topology evidence="1">Multi-pass membrane protein</topology>
    </subcellularLocation>
</comment>
<dbReference type="PANTHER" id="PTHR30213">
    <property type="entry name" value="INNER MEMBRANE PROTEIN YHJD"/>
    <property type="match status" value="1"/>
</dbReference>
<comment type="caution">
    <text evidence="7">The sequence shown here is derived from an EMBL/GenBank/DDBJ whole genome shotgun (WGS) entry which is preliminary data.</text>
</comment>
<feature type="transmembrane region" description="Helical" evidence="6">
    <location>
        <begin position="234"/>
        <end position="257"/>
    </location>
</feature>
<dbReference type="Pfam" id="PF03631">
    <property type="entry name" value="Virul_fac_BrkB"/>
    <property type="match status" value="1"/>
</dbReference>
<sequence length="312" mass="35501">MIKQPDINVYKLRPVRYVFKKAHSVVLPGVDGATLYEVSKFFVQEIRKVRLTERAAAVTYNFIMAMPPTFLFIFSLVPYLPLKNVQQTILSTLKLVTPNQRIYSSVSGIIRDFMGKQHHDVLSIGILMVLFFSSNGMMGLMKSFDRSEVLYKKRTGLQRRWMAIKLTVMLILVAVLTLAVLVLQNKSLNKLLLKIFPHLVAVKILSITILILIVFFTFCFIYRYGPSLKHKLKFITAGSVFATLASMLATSVFFFLVNNFLNYNKVYGSIGTLIAFMVLVWLNTVIILLGYELNISILLGKLSQDASYEEEV</sequence>
<dbReference type="PANTHER" id="PTHR30213:SF0">
    <property type="entry name" value="UPF0761 MEMBRANE PROTEIN YIHY"/>
    <property type="match status" value="1"/>
</dbReference>
<dbReference type="AlphaFoldDB" id="A0A2S7T1E5"/>
<dbReference type="EMBL" id="PPSL01000001">
    <property type="protein sequence ID" value="PQJ12691.1"/>
    <property type="molecule type" value="Genomic_DNA"/>
</dbReference>
<dbReference type="Proteomes" id="UP000239872">
    <property type="component" value="Unassembled WGS sequence"/>
</dbReference>
<evidence type="ECO:0000256" key="2">
    <source>
        <dbReference type="ARBA" id="ARBA00022475"/>
    </source>
</evidence>
<proteinExistence type="predicted"/>
<evidence type="ECO:0000313" key="8">
    <source>
        <dbReference type="Proteomes" id="UP000239872"/>
    </source>
</evidence>
<evidence type="ECO:0000256" key="4">
    <source>
        <dbReference type="ARBA" id="ARBA00022989"/>
    </source>
</evidence>
<keyword evidence="8" id="KW-1185">Reference proteome</keyword>
<evidence type="ECO:0000256" key="1">
    <source>
        <dbReference type="ARBA" id="ARBA00004651"/>
    </source>
</evidence>
<accession>A0A2S7T1E5</accession>
<feature type="transmembrane region" description="Helical" evidence="6">
    <location>
        <begin position="121"/>
        <end position="141"/>
    </location>
</feature>
<organism evidence="7 8">
    <name type="scientific">Flavipsychrobacter stenotrophus</name>
    <dbReference type="NCBI Taxonomy" id="2077091"/>
    <lineage>
        <taxon>Bacteria</taxon>
        <taxon>Pseudomonadati</taxon>
        <taxon>Bacteroidota</taxon>
        <taxon>Chitinophagia</taxon>
        <taxon>Chitinophagales</taxon>
        <taxon>Chitinophagaceae</taxon>
        <taxon>Flavipsychrobacter</taxon>
    </lineage>
</organism>
<evidence type="ECO:0000256" key="3">
    <source>
        <dbReference type="ARBA" id="ARBA00022692"/>
    </source>
</evidence>
<evidence type="ECO:0000256" key="5">
    <source>
        <dbReference type="ARBA" id="ARBA00023136"/>
    </source>
</evidence>
<feature type="transmembrane region" description="Helical" evidence="6">
    <location>
        <begin position="195"/>
        <end position="222"/>
    </location>
</feature>
<evidence type="ECO:0000256" key="6">
    <source>
        <dbReference type="SAM" id="Phobius"/>
    </source>
</evidence>
<protein>
    <recommendedName>
        <fullName evidence="9">YihY/virulence factor BrkB family protein</fullName>
    </recommendedName>
</protein>
<evidence type="ECO:0000313" key="7">
    <source>
        <dbReference type="EMBL" id="PQJ12691.1"/>
    </source>
</evidence>
<feature type="transmembrane region" description="Helical" evidence="6">
    <location>
        <begin position="269"/>
        <end position="291"/>
    </location>
</feature>
<name>A0A2S7T1E5_9BACT</name>
<dbReference type="OrthoDB" id="977385at2"/>
<keyword evidence="2" id="KW-1003">Cell membrane</keyword>
<keyword evidence="5 6" id="KW-0472">Membrane</keyword>
<keyword evidence="3 6" id="KW-0812">Transmembrane</keyword>
<feature type="transmembrane region" description="Helical" evidence="6">
    <location>
        <begin position="57"/>
        <end position="80"/>
    </location>
</feature>
<dbReference type="PIRSF" id="PIRSF035875">
    <property type="entry name" value="RNase_BN"/>
    <property type="match status" value="1"/>
</dbReference>
<keyword evidence="4 6" id="KW-1133">Transmembrane helix</keyword>
<dbReference type="GO" id="GO:0005886">
    <property type="term" value="C:plasma membrane"/>
    <property type="evidence" value="ECO:0007669"/>
    <property type="project" value="UniProtKB-SubCell"/>
</dbReference>
<dbReference type="RefSeq" id="WP_105037574.1">
    <property type="nucleotide sequence ID" value="NZ_PPSL01000001.1"/>
</dbReference>
<gene>
    <name evidence="7" type="ORF">CJD36_002805</name>
</gene>
<feature type="transmembrane region" description="Helical" evidence="6">
    <location>
        <begin position="162"/>
        <end position="183"/>
    </location>
</feature>
<reference evidence="7 8" key="1">
    <citation type="submission" date="2018-01" db="EMBL/GenBank/DDBJ databases">
        <title>A novel member of the phylum Bacteroidetes isolated from glacier ice.</title>
        <authorList>
            <person name="Liu Q."/>
            <person name="Xin Y.-H."/>
        </authorList>
    </citation>
    <scope>NUCLEOTIDE SEQUENCE [LARGE SCALE GENOMIC DNA]</scope>
    <source>
        <strain evidence="7 8">RB1R16</strain>
    </source>
</reference>
<dbReference type="NCBIfam" id="TIGR00765">
    <property type="entry name" value="yihY_not_rbn"/>
    <property type="match status" value="1"/>
</dbReference>